<name>A0A4C1T8C7_EUMVA</name>
<dbReference type="AlphaFoldDB" id="A0A4C1T8C7"/>
<evidence type="ECO:0000313" key="2">
    <source>
        <dbReference type="EMBL" id="GBP09551.1"/>
    </source>
</evidence>
<dbReference type="Proteomes" id="UP000299102">
    <property type="component" value="Unassembled WGS sequence"/>
</dbReference>
<keyword evidence="3" id="KW-1185">Reference proteome</keyword>
<reference evidence="2 3" key="1">
    <citation type="journal article" date="2019" name="Commun. Biol.">
        <title>The bagworm genome reveals a unique fibroin gene that provides high tensile strength.</title>
        <authorList>
            <person name="Kono N."/>
            <person name="Nakamura H."/>
            <person name="Ohtoshi R."/>
            <person name="Tomita M."/>
            <person name="Numata K."/>
            <person name="Arakawa K."/>
        </authorList>
    </citation>
    <scope>NUCLEOTIDE SEQUENCE [LARGE SCALE GENOMIC DNA]</scope>
</reference>
<gene>
    <name evidence="2" type="ORF">EVAR_91263_1</name>
</gene>
<protein>
    <submittedName>
        <fullName evidence="2">Uncharacterized protein</fullName>
    </submittedName>
</protein>
<feature type="compositionally biased region" description="Low complexity" evidence="1">
    <location>
        <begin position="33"/>
        <end position="46"/>
    </location>
</feature>
<accession>A0A4C1T8C7</accession>
<proteinExistence type="predicted"/>
<evidence type="ECO:0000256" key="1">
    <source>
        <dbReference type="SAM" id="MobiDB-lite"/>
    </source>
</evidence>
<dbReference type="OrthoDB" id="7489730at2759"/>
<organism evidence="2 3">
    <name type="scientific">Eumeta variegata</name>
    <name type="common">Bagworm moth</name>
    <name type="synonym">Eumeta japonica</name>
    <dbReference type="NCBI Taxonomy" id="151549"/>
    <lineage>
        <taxon>Eukaryota</taxon>
        <taxon>Metazoa</taxon>
        <taxon>Ecdysozoa</taxon>
        <taxon>Arthropoda</taxon>
        <taxon>Hexapoda</taxon>
        <taxon>Insecta</taxon>
        <taxon>Pterygota</taxon>
        <taxon>Neoptera</taxon>
        <taxon>Endopterygota</taxon>
        <taxon>Lepidoptera</taxon>
        <taxon>Glossata</taxon>
        <taxon>Ditrysia</taxon>
        <taxon>Tineoidea</taxon>
        <taxon>Psychidae</taxon>
        <taxon>Oiketicinae</taxon>
        <taxon>Eumeta</taxon>
    </lineage>
</organism>
<dbReference type="EMBL" id="BGZK01004542">
    <property type="protein sequence ID" value="GBP09551.1"/>
    <property type="molecule type" value="Genomic_DNA"/>
</dbReference>
<sequence length="178" mass="19105">MVKKSKSNNQPEVKVNTDMEVEAAQAPPPAAPAAPSQPAQGQAATSAQMVTDGALPDQAVRVADDGIKMICPNVETFRVHRNLVDNKNDQTRRQPFDGARDSHGPTMPRKSLIFELYAASGIRVEAPFKRAALVNATGAKIWSRGRELSRGPLRQMSGPTLDQRVPAHSGVAGETLLC</sequence>
<evidence type="ECO:0000313" key="3">
    <source>
        <dbReference type="Proteomes" id="UP000299102"/>
    </source>
</evidence>
<comment type="caution">
    <text evidence="2">The sequence shown here is derived from an EMBL/GenBank/DDBJ whole genome shotgun (WGS) entry which is preliminary data.</text>
</comment>
<feature type="region of interest" description="Disordered" evidence="1">
    <location>
        <begin position="1"/>
        <end position="46"/>
    </location>
</feature>